<organism evidence="1 2">
    <name type="scientific">Rhipicephalus microplus</name>
    <name type="common">Cattle tick</name>
    <name type="synonym">Boophilus microplus</name>
    <dbReference type="NCBI Taxonomy" id="6941"/>
    <lineage>
        <taxon>Eukaryota</taxon>
        <taxon>Metazoa</taxon>
        <taxon>Ecdysozoa</taxon>
        <taxon>Arthropoda</taxon>
        <taxon>Chelicerata</taxon>
        <taxon>Arachnida</taxon>
        <taxon>Acari</taxon>
        <taxon>Parasitiformes</taxon>
        <taxon>Ixodida</taxon>
        <taxon>Ixodoidea</taxon>
        <taxon>Ixodidae</taxon>
        <taxon>Rhipicephalinae</taxon>
        <taxon>Rhipicephalus</taxon>
        <taxon>Boophilus</taxon>
    </lineage>
</organism>
<name>A0A9J6ESD5_RHIMP</name>
<comment type="caution">
    <text evidence="1">The sequence shown here is derived from an EMBL/GenBank/DDBJ whole genome shotgun (WGS) entry which is preliminary data.</text>
</comment>
<dbReference type="VEuPathDB" id="VectorBase:LOC119166656"/>
<reference evidence="1" key="2">
    <citation type="submission" date="2021-09" db="EMBL/GenBank/DDBJ databases">
        <authorList>
            <person name="Jia N."/>
            <person name="Wang J."/>
            <person name="Shi W."/>
            <person name="Du L."/>
            <person name="Sun Y."/>
            <person name="Zhan W."/>
            <person name="Jiang J."/>
            <person name="Wang Q."/>
            <person name="Zhang B."/>
            <person name="Ji P."/>
            <person name="Sakyi L.B."/>
            <person name="Cui X."/>
            <person name="Yuan T."/>
            <person name="Jiang B."/>
            <person name="Yang W."/>
            <person name="Lam T.T.-Y."/>
            <person name="Chang Q."/>
            <person name="Ding S."/>
            <person name="Wang X."/>
            <person name="Zhu J."/>
            <person name="Ruan X."/>
            <person name="Zhao L."/>
            <person name="Wei J."/>
            <person name="Que T."/>
            <person name="Du C."/>
            <person name="Cheng J."/>
            <person name="Dai P."/>
            <person name="Han X."/>
            <person name="Huang E."/>
            <person name="Gao Y."/>
            <person name="Liu J."/>
            <person name="Shao H."/>
            <person name="Ye R."/>
            <person name="Li L."/>
            <person name="Wei W."/>
            <person name="Wang X."/>
            <person name="Wang C."/>
            <person name="Huo Q."/>
            <person name="Li W."/>
            <person name="Guo W."/>
            <person name="Chen H."/>
            <person name="Chen S."/>
            <person name="Zhou L."/>
            <person name="Zhou L."/>
            <person name="Ni X."/>
            <person name="Tian J."/>
            <person name="Zhou Y."/>
            <person name="Sheng Y."/>
            <person name="Liu T."/>
            <person name="Pan Y."/>
            <person name="Xia L."/>
            <person name="Li J."/>
            <person name="Zhao F."/>
            <person name="Cao W."/>
        </authorList>
    </citation>
    <scope>NUCLEOTIDE SEQUENCE</scope>
    <source>
        <strain evidence="1">Rmic-2018</strain>
        <tissue evidence="1">Larvae</tissue>
    </source>
</reference>
<proteinExistence type="predicted"/>
<protein>
    <submittedName>
        <fullName evidence="1">Uncharacterized protein</fullName>
    </submittedName>
</protein>
<accession>A0A9J6ESD5</accession>
<keyword evidence="2" id="KW-1185">Reference proteome</keyword>
<reference evidence="1" key="1">
    <citation type="journal article" date="2020" name="Cell">
        <title>Large-Scale Comparative Analyses of Tick Genomes Elucidate Their Genetic Diversity and Vector Capacities.</title>
        <authorList>
            <consortium name="Tick Genome and Microbiome Consortium (TIGMIC)"/>
            <person name="Jia N."/>
            <person name="Wang J."/>
            <person name="Shi W."/>
            <person name="Du L."/>
            <person name="Sun Y."/>
            <person name="Zhan W."/>
            <person name="Jiang J.F."/>
            <person name="Wang Q."/>
            <person name="Zhang B."/>
            <person name="Ji P."/>
            <person name="Bell-Sakyi L."/>
            <person name="Cui X.M."/>
            <person name="Yuan T.T."/>
            <person name="Jiang B.G."/>
            <person name="Yang W.F."/>
            <person name="Lam T.T."/>
            <person name="Chang Q.C."/>
            <person name="Ding S.J."/>
            <person name="Wang X.J."/>
            <person name="Zhu J.G."/>
            <person name="Ruan X.D."/>
            <person name="Zhao L."/>
            <person name="Wei J.T."/>
            <person name="Ye R.Z."/>
            <person name="Que T.C."/>
            <person name="Du C.H."/>
            <person name="Zhou Y.H."/>
            <person name="Cheng J.X."/>
            <person name="Dai P.F."/>
            <person name="Guo W.B."/>
            <person name="Han X.H."/>
            <person name="Huang E.J."/>
            <person name="Li L.F."/>
            <person name="Wei W."/>
            <person name="Gao Y.C."/>
            <person name="Liu J.Z."/>
            <person name="Shao H.Z."/>
            <person name="Wang X."/>
            <person name="Wang C.C."/>
            <person name="Yang T.C."/>
            <person name="Huo Q.B."/>
            <person name="Li W."/>
            <person name="Chen H.Y."/>
            <person name="Chen S.E."/>
            <person name="Zhou L.G."/>
            <person name="Ni X.B."/>
            <person name="Tian J.H."/>
            <person name="Sheng Y."/>
            <person name="Liu T."/>
            <person name="Pan Y.S."/>
            <person name="Xia L.Y."/>
            <person name="Li J."/>
            <person name="Zhao F."/>
            <person name="Cao W.C."/>
        </authorList>
    </citation>
    <scope>NUCLEOTIDE SEQUENCE</scope>
    <source>
        <strain evidence="1">Rmic-2018</strain>
    </source>
</reference>
<sequence length="274" mass="30328">MCCWRKCDAAVFFEMPRSIDRPATDQAVSQFADAVLFNSRHDNATSLIEPPYQLSAHRPPARGTQLTLTSPTSAKESCIYRARTSRLGSNASTANAYTPRPFLVQVNNRYSLYASRTRYMAFIVLPSPTCCARIAYECASVVLELLLLAGDIEENPGPPTRSSPSEATSDILQALRDLQTGQAGLLTELKSLRTKLAQNDETLSTITERLGKIEIDCASLLFLMNDIKKVQAFATQNSCEIASLTTRVDDSEDRARRSNLVFFGRKDSAKETWA</sequence>
<dbReference type="EMBL" id="JABSTU010000002">
    <property type="protein sequence ID" value="KAH8037278.1"/>
    <property type="molecule type" value="Genomic_DNA"/>
</dbReference>
<dbReference type="AlphaFoldDB" id="A0A9J6ESD5"/>
<evidence type="ECO:0000313" key="1">
    <source>
        <dbReference type="EMBL" id="KAH8037278.1"/>
    </source>
</evidence>
<evidence type="ECO:0000313" key="2">
    <source>
        <dbReference type="Proteomes" id="UP000821866"/>
    </source>
</evidence>
<dbReference type="Proteomes" id="UP000821866">
    <property type="component" value="Chromosome 10"/>
</dbReference>
<gene>
    <name evidence="1" type="ORF">HPB51_009824</name>
</gene>